<evidence type="ECO:0000256" key="1">
    <source>
        <dbReference type="SAM" id="MobiDB-lite"/>
    </source>
</evidence>
<protein>
    <submittedName>
        <fullName evidence="2">Uncharacterized protein</fullName>
    </submittedName>
</protein>
<reference evidence="2 3" key="1">
    <citation type="submission" date="2018-03" db="EMBL/GenBank/DDBJ databases">
        <title>Genomic Encyclopedia of Type Strains, Phase III (KMG-III): the genomes of soil and plant-associated and newly described type strains.</title>
        <authorList>
            <person name="Whitman W."/>
        </authorList>
    </citation>
    <scope>NUCLEOTIDE SEQUENCE [LARGE SCALE GENOMIC DNA]</scope>
    <source>
        <strain evidence="2 3">CGMCC 1.9313</strain>
    </source>
</reference>
<name>A0A2T0TQR2_9SPHI</name>
<keyword evidence="3" id="KW-1185">Reference proteome</keyword>
<dbReference type="EMBL" id="PVTH01000017">
    <property type="protein sequence ID" value="PRY48025.1"/>
    <property type="molecule type" value="Genomic_DNA"/>
</dbReference>
<sequence length="87" mass="9346">MAAITESIQNEGQPGSVPQEELKRRESSGEDILSGANETDQLDRLHPDEKKNREEVGSPPVEHVDDGSPEDAHNKEHDGGSDGSSNA</sequence>
<feature type="compositionally biased region" description="Polar residues" evidence="1">
    <location>
        <begin position="1"/>
        <end position="13"/>
    </location>
</feature>
<feature type="compositionally biased region" description="Basic and acidic residues" evidence="1">
    <location>
        <begin position="41"/>
        <end position="80"/>
    </location>
</feature>
<evidence type="ECO:0000313" key="2">
    <source>
        <dbReference type="EMBL" id="PRY48025.1"/>
    </source>
</evidence>
<feature type="region of interest" description="Disordered" evidence="1">
    <location>
        <begin position="1"/>
        <end position="87"/>
    </location>
</feature>
<organism evidence="2 3">
    <name type="scientific">Arcticibacter pallidicorallinus</name>
    <dbReference type="NCBI Taxonomy" id="1259464"/>
    <lineage>
        <taxon>Bacteria</taxon>
        <taxon>Pseudomonadati</taxon>
        <taxon>Bacteroidota</taxon>
        <taxon>Sphingobacteriia</taxon>
        <taxon>Sphingobacteriales</taxon>
        <taxon>Sphingobacteriaceae</taxon>
        <taxon>Arcticibacter</taxon>
    </lineage>
</organism>
<dbReference type="Proteomes" id="UP000238034">
    <property type="component" value="Unassembled WGS sequence"/>
</dbReference>
<gene>
    <name evidence="2" type="ORF">B0I27_11712</name>
</gene>
<proteinExistence type="predicted"/>
<comment type="caution">
    <text evidence="2">The sequence shown here is derived from an EMBL/GenBank/DDBJ whole genome shotgun (WGS) entry which is preliminary data.</text>
</comment>
<dbReference type="AlphaFoldDB" id="A0A2T0TQR2"/>
<dbReference type="RefSeq" id="WP_106295654.1">
    <property type="nucleotide sequence ID" value="NZ_PVTH01000017.1"/>
</dbReference>
<accession>A0A2T0TQR2</accession>
<evidence type="ECO:0000313" key="3">
    <source>
        <dbReference type="Proteomes" id="UP000238034"/>
    </source>
</evidence>